<dbReference type="GO" id="GO:0016829">
    <property type="term" value="F:lyase activity"/>
    <property type="evidence" value="ECO:0007669"/>
    <property type="project" value="UniProtKB-KW"/>
</dbReference>
<dbReference type="NCBIfam" id="TIGR03292">
    <property type="entry name" value="PhnH_redo"/>
    <property type="match status" value="1"/>
</dbReference>
<name>A0A6P2CAK5_9NOCA</name>
<dbReference type="InterPro" id="IPR008772">
    <property type="entry name" value="Phosphonate_metab_PhnH"/>
</dbReference>
<dbReference type="Pfam" id="PF05845">
    <property type="entry name" value="PhnH"/>
    <property type="match status" value="1"/>
</dbReference>
<reference evidence="1 2" key="1">
    <citation type="submission" date="2018-07" db="EMBL/GenBank/DDBJ databases">
        <title>Genome sequence of Rhodococcus rhodnii ATCC 35071 from Rhodnius prolixus.</title>
        <authorList>
            <person name="Patel V."/>
            <person name="Vogel K.J."/>
        </authorList>
    </citation>
    <scope>NUCLEOTIDE SEQUENCE [LARGE SCALE GENOMIC DNA]</scope>
    <source>
        <strain evidence="1 2">ATCC 35071</strain>
    </source>
</reference>
<dbReference type="InterPro" id="IPR038058">
    <property type="entry name" value="PhnH-like_sp"/>
</dbReference>
<sequence length="204" mass="20852">MGPARTHRRSIRGAMTTTLAALGSGLEPTVAQQVYRAVLDAFSRPGLEVALPAAEHPAALLPVLALADLETPIHLVDDSGTWRDIVAVATGAPEIDPGGARFVTTLVPLIPELVAESAPGSAGAPEKGATLIALVPSLTGGTPLTLTGPGVNGTVDIAPDVDPDVWQAREQAATFPAGIDLLLVTDSGTAIGIPRTTRVARKEQ</sequence>
<gene>
    <name evidence="1" type="primary">phnH</name>
    <name evidence="1" type="ORF">DW322_05620</name>
</gene>
<organism evidence="1 2">
    <name type="scientific">Rhodococcus rhodnii</name>
    <dbReference type="NCBI Taxonomy" id="38312"/>
    <lineage>
        <taxon>Bacteria</taxon>
        <taxon>Bacillati</taxon>
        <taxon>Actinomycetota</taxon>
        <taxon>Actinomycetes</taxon>
        <taxon>Mycobacteriales</taxon>
        <taxon>Nocardiaceae</taxon>
        <taxon>Rhodococcus</taxon>
    </lineage>
</organism>
<protein>
    <submittedName>
        <fullName evidence="1">Phosphonate C-P lyase system protein PhnH</fullName>
    </submittedName>
</protein>
<dbReference type="GO" id="GO:0019634">
    <property type="term" value="P:organic phosphonate metabolic process"/>
    <property type="evidence" value="ECO:0007669"/>
    <property type="project" value="InterPro"/>
</dbReference>
<dbReference type="SUPFAM" id="SSF159709">
    <property type="entry name" value="PhnH-like"/>
    <property type="match status" value="1"/>
</dbReference>
<dbReference type="AlphaFoldDB" id="A0A6P2CAK5"/>
<evidence type="ECO:0000313" key="2">
    <source>
        <dbReference type="Proteomes" id="UP000471120"/>
    </source>
</evidence>
<dbReference type="Proteomes" id="UP000471120">
    <property type="component" value="Unassembled WGS sequence"/>
</dbReference>
<evidence type="ECO:0000313" key="1">
    <source>
        <dbReference type="EMBL" id="TXG89787.1"/>
    </source>
</evidence>
<dbReference type="Gene3D" id="3.40.50.11310">
    <property type="entry name" value="Bacterial phosphonate metabolism protein PhnH"/>
    <property type="match status" value="1"/>
</dbReference>
<proteinExistence type="predicted"/>
<keyword evidence="1" id="KW-0456">Lyase</keyword>
<dbReference type="EMBL" id="QRCM01000001">
    <property type="protein sequence ID" value="TXG89787.1"/>
    <property type="molecule type" value="Genomic_DNA"/>
</dbReference>
<comment type="caution">
    <text evidence="1">The sequence shown here is derived from an EMBL/GenBank/DDBJ whole genome shotgun (WGS) entry which is preliminary data.</text>
</comment>
<accession>A0A6P2CAK5</accession>